<evidence type="ECO:0000313" key="3">
    <source>
        <dbReference type="EMBL" id="AWI29539.1"/>
    </source>
</evidence>
<reference evidence="3 4" key="1">
    <citation type="submission" date="2018-05" db="EMBL/GenBank/DDBJ databases">
        <title>Complete genome sequence of sponge-derived Streptomyces sp. HNM0039.</title>
        <authorList>
            <person name="Huang X."/>
            <person name="Zhou S."/>
        </authorList>
    </citation>
    <scope>NUCLEOTIDE SEQUENCE [LARGE SCALE GENOMIC DNA]</scope>
    <source>
        <strain evidence="3 4">HNM0039</strain>
    </source>
</reference>
<dbReference type="KEGG" id="stir:DDW44_12645"/>
<accession>A0A2S1ST04</accession>
<dbReference type="GO" id="GO:0003677">
    <property type="term" value="F:DNA binding"/>
    <property type="evidence" value="ECO:0007669"/>
    <property type="project" value="InterPro"/>
</dbReference>
<gene>
    <name evidence="3" type="ORF">DDW44_12645</name>
</gene>
<name>A0A2S1ST04_9ACTN</name>
<evidence type="ECO:0000313" key="4">
    <source>
        <dbReference type="Proteomes" id="UP000244900"/>
    </source>
</evidence>
<feature type="domain" description="Transposase IS4-like" evidence="2">
    <location>
        <begin position="44"/>
        <end position="128"/>
    </location>
</feature>
<feature type="compositionally biased region" description="Basic and acidic residues" evidence="1">
    <location>
        <begin position="142"/>
        <end position="158"/>
    </location>
</feature>
<dbReference type="OrthoDB" id="3542657at2"/>
<dbReference type="AlphaFoldDB" id="A0A2S1ST04"/>
<protein>
    <recommendedName>
        <fullName evidence="2">Transposase IS4-like domain-containing protein</fullName>
    </recommendedName>
</protein>
<dbReference type="GO" id="GO:0006313">
    <property type="term" value="P:DNA transposition"/>
    <property type="evidence" value="ECO:0007669"/>
    <property type="project" value="InterPro"/>
</dbReference>
<dbReference type="EMBL" id="CP029188">
    <property type="protein sequence ID" value="AWI29539.1"/>
    <property type="molecule type" value="Genomic_DNA"/>
</dbReference>
<dbReference type="Proteomes" id="UP000244900">
    <property type="component" value="Chromosome"/>
</dbReference>
<organism evidence="3 4">
    <name type="scientific">Streptomyces tirandamycinicus</name>
    <dbReference type="NCBI Taxonomy" id="2174846"/>
    <lineage>
        <taxon>Bacteria</taxon>
        <taxon>Bacillati</taxon>
        <taxon>Actinomycetota</taxon>
        <taxon>Actinomycetes</taxon>
        <taxon>Kitasatosporales</taxon>
        <taxon>Streptomycetaceae</taxon>
        <taxon>Streptomyces</taxon>
    </lineage>
</organism>
<sequence>MPSDFPPWPRVYAFFARWRDAGLVAELHDRLREAVRDAEGRDREPSAAVIDSQSVKADATVALTSRGFDAGEKVNGRKWHLLTDTLGLLLAVLVTPTSTTDRDAARSLLPVARGRFGQLARVWADGGAAVWPGAGPVPSAGRRPERGEHSRPRLERKASFHQSFRLRPKSLDLRRDRLKPQGRSQLLAPHAFPARLRLQYGHDPLVVRRQGRCRHPLGPSRHHGPRHRAPHRLHDRTRRLGQHLGHRHTRIRKTRKRAFRLAECGLHPLGLLPQPRDLFPDLLLPGLQQTEHRRHQPPPQAR</sequence>
<keyword evidence="4" id="KW-1185">Reference proteome</keyword>
<dbReference type="PANTHER" id="PTHR30007">
    <property type="entry name" value="PHP DOMAIN PROTEIN"/>
    <property type="match status" value="1"/>
</dbReference>
<dbReference type="PANTHER" id="PTHR30007:SF0">
    <property type="entry name" value="TRANSPOSASE"/>
    <property type="match status" value="1"/>
</dbReference>
<proteinExistence type="predicted"/>
<feature type="compositionally biased region" description="Low complexity" evidence="1">
    <location>
        <begin position="132"/>
        <end position="141"/>
    </location>
</feature>
<evidence type="ECO:0000259" key="2">
    <source>
        <dbReference type="Pfam" id="PF01609"/>
    </source>
</evidence>
<dbReference type="Pfam" id="PF01609">
    <property type="entry name" value="DDE_Tnp_1"/>
    <property type="match status" value="1"/>
</dbReference>
<feature type="region of interest" description="Disordered" evidence="1">
    <location>
        <begin position="132"/>
        <end position="161"/>
    </location>
</feature>
<dbReference type="GO" id="GO:0004803">
    <property type="term" value="F:transposase activity"/>
    <property type="evidence" value="ECO:0007669"/>
    <property type="project" value="InterPro"/>
</dbReference>
<dbReference type="InterPro" id="IPR002559">
    <property type="entry name" value="Transposase_11"/>
</dbReference>
<evidence type="ECO:0000256" key="1">
    <source>
        <dbReference type="SAM" id="MobiDB-lite"/>
    </source>
</evidence>